<gene>
    <name evidence="1" type="ORF">BT96DRAFT_945920</name>
</gene>
<reference evidence="1" key="1">
    <citation type="journal article" date="2019" name="Environ. Microbiol.">
        <title>Fungal ecological strategies reflected in gene transcription - a case study of two litter decomposers.</title>
        <authorList>
            <person name="Barbi F."/>
            <person name="Kohler A."/>
            <person name="Barry K."/>
            <person name="Baskaran P."/>
            <person name="Daum C."/>
            <person name="Fauchery L."/>
            <person name="Ihrmark K."/>
            <person name="Kuo A."/>
            <person name="LaButti K."/>
            <person name="Lipzen A."/>
            <person name="Morin E."/>
            <person name="Grigoriev I.V."/>
            <person name="Henrissat B."/>
            <person name="Lindahl B."/>
            <person name="Martin F."/>
        </authorList>
    </citation>
    <scope>NUCLEOTIDE SEQUENCE</scope>
    <source>
        <strain evidence="1">JB14</strain>
    </source>
</reference>
<dbReference type="OrthoDB" id="429813at2759"/>
<keyword evidence="2" id="KW-1185">Reference proteome</keyword>
<dbReference type="Proteomes" id="UP000799118">
    <property type="component" value="Unassembled WGS sequence"/>
</dbReference>
<dbReference type="AlphaFoldDB" id="A0A6A4GZ02"/>
<dbReference type="EMBL" id="ML769649">
    <property type="protein sequence ID" value="KAE9390696.1"/>
    <property type="molecule type" value="Genomic_DNA"/>
</dbReference>
<accession>A0A6A4GZ02</accession>
<evidence type="ECO:0000313" key="1">
    <source>
        <dbReference type="EMBL" id="KAE9390696.1"/>
    </source>
</evidence>
<proteinExistence type="predicted"/>
<organism evidence="1 2">
    <name type="scientific">Gymnopus androsaceus JB14</name>
    <dbReference type="NCBI Taxonomy" id="1447944"/>
    <lineage>
        <taxon>Eukaryota</taxon>
        <taxon>Fungi</taxon>
        <taxon>Dikarya</taxon>
        <taxon>Basidiomycota</taxon>
        <taxon>Agaricomycotina</taxon>
        <taxon>Agaricomycetes</taxon>
        <taxon>Agaricomycetidae</taxon>
        <taxon>Agaricales</taxon>
        <taxon>Marasmiineae</taxon>
        <taxon>Omphalotaceae</taxon>
        <taxon>Gymnopus</taxon>
    </lineage>
</organism>
<sequence length="122" mass="13863">MTSKYLEVHSKLRVETFTTKHLTAYGFINFLSLKAIAYYCKMRLSSAPPDYYIVGCIKPGSPGETSHIVRRFKWEEDRDHFESMLNKFGWSPFTSKPLWKLTVNGDPCLAVSSAGSDAKANF</sequence>
<evidence type="ECO:0000313" key="2">
    <source>
        <dbReference type="Proteomes" id="UP000799118"/>
    </source>
</evidence>
<protein>
    <submittedName>
        <fullName evidence="1">Uncharacterized protein</fullName>
    </submittedName>
</protein>
<name>A0A6A4GZ02_9AGAR</name>